<name>A0A6A6RX47_9PLEO</name>
<keyword evidence="2" id="KW-0496">Mitochondrion</keyword>
<dbReference type="AlphaFoldDB" id="A0A6A6RX47"/>
<feature type="non-terminal residue" evidence="3">
    <location>
        <position position="291"/>
    </location>
</feature>
<dbReference type="EMBL" id="MU006786">
    <property type="protein sequence ID" value="KAF2639727.1"/>
    <property type="molecule type" value="Genomic_DNA"/>
</dbReference>
<accession>A0A6A6RX47</accession>
<reference evidence="3" key="1">
    <citation type="journal article" date="2020" name="Stud. Mycol.">
        <title>101 Dothideomycetes genomes: a test case for predicting lifestyles and emergence of pathogens.</title>
        <authorList>
            <person name="Haridas S."/>
            <person name="Albert R."/>
            <person name="Binder M."/>
            <person name="Bloem J."/>
            <person name="Labutti K."/>
            <person name="Salamov A."/>
            <person name="Andreopoulos B."/>
            <person name="Baker S."/>
            <person name="Barry K."/>
            <person name="Bills G."/>
            <person name="Bluhm B."/>
            <person name="Cannon C."/>
            <person name="Castanera R."/>
            <person name="Culley D."/>
            <person name="Daum C."/>
            <person name="Ezra D."/>
            <person name="Gonzalez J."/>
            <person name="Henrissat B."/>
            <person name="Kuo A."/>
            <person name="Liang C."/>
            <person name="Lipzen A."/>
            <person name="Lutzoni F."/>
            <person name="Magnuson J."/>
            <person name="Mondo S."/>
            <person name="Nolan M."/>
            <person name="Ohm R."/>
            <person name="Pangilinan J."/>
            <person name="Park H.-J."/>
            <person name="Ramirez L."/>
            <person name="Alfaro M."/>
            <person name="Sun H."/>
            <person name="Tritt A."/>
            <person name="Yoshinaga Y."/>
            <person name="Zwiers L.-H."/>
            <person name="Turgeon B."/>
            <person name="Goodwin S."/>
            <person name="Spatafora J."/>
            <person name="Crous P."/>
            <person name="Grigoriev I."/>
        </authorList>
    </citation>
    <scope>NUCLEOTIDE SEQUENCE</scope>
    <source>
        <strain evidence="3">CBS 473.64</strain>
    </source>
</reference>
<keyword evidence="4" id="KW-1185">Reference proteome</keyword>
<comment type="subcellular location">
    <subcellularLocation>
        <location evidence="1">Mitochondrion</location>
    </subcellularLocation>
</comment>
<evidence type="ECO:0008006" key="5">
    <source>
        <dbReference type="Google" id="ProtNLM"/>
    </source>
</evidence>
<dbReference type="PANTHER" id="PTHR28133:SF1">
    <property type="entry name" value="REQUIRED FOR RESPIRATORY GROWTH PROTEIN 7, MITOCHONDRIAL"/>
    <property type="match status" value="1"/>
</dbReference>
<evidence type="ECO:0000256" key="1">
    <source>
        <dbReference type="ARBA" id="ARBA00004173"/>
    </source>
</evidence>
<dbReference type="Proteomes" id="UP000799753">
    <property type="component" value="Unassembled WGS sequence"/>
</dbReference>
<sequence>MRPPLRPSCIKILLPPLHRLLRTPPQSQVPRRRVTTSTTNTALIDVPKLVVSPGSKHHNSLPSFLEYTERNRINTKSTVYVGTLYEYRSALALLRLGFSLLRTGRRSDAGIDLIGHWVLPPLREPLPVIVQCKGTASPITPSIIRELEGSFQNIPHEWRRKDVLGLICSAHNATSGTLHAISTSQRPLGYVKITQEGSVKQLLWNHAASERGLEGVGVTIRHTPCVLLPPPADWGAEDTLSKKSRDRPNRPRALRKFRAEGTHKDVQLTWLGSPISPAREDLAPQTTELIQ</sequence>
<dbReference type="OrthoDB" id="20734at2759"/>
<evidence type="ECO:0000313" key="3">
    <source>
        <dbReference type="EMBL" id="KAF2639727.1"/>
    </source>
</evidence>
<organism evidence="3 4">
    <name type="scientific">Massarina eburnea CBS 473.64</name>
    <dbReference type="NCBI Taxonomy" id="1395130"/>
    <lineage>
        <taxon>Eukaryota</taxon>
        <taxon>Fungi</taxon>
        <taxon>Dikarya</taxon>
        <taxon>Ascomycota</taxon>
        <taxon>Pezizomycotina</taxon>
        <taxon>Dothideomycetes</taxon>
        <taxon>Pleosporomycetidae</taxon>
        <taxon>Pleosporales</taxon>
        <taxon>Massarineae</taxon>
        <taxon>Massarinaceae</taxon>
        <taxon>Massarina</taxon>
    </lineage>
</organism>
<gene>
    <name evidence="3" type="ORF">P280DRAFT_377663</name>
</gene>
<evidence type="ECO:0000313" key="4">
    <source>
        <dbReference type="Proteomes" id="UP000799753"/>
    </source>
</evidence>
<proteinExistence type="predicted"/>
<dbReference type="Pfam" id="PF10356">
    <property type="entry name" value="RRG7"/>
    <property type="match status" value="2"/>
</dbReference>
<dbReference type="InterPro" id="IPR018828">
    <property type="entry name" value="RRG7"/>
</dbReference>
<dbReference type="PANTHER" id="PTHR28133">
    <property type="entry name" value="REQUIRED FOR RESPIRATORY GROWTH PROTEIN 7, MITOCHONDRIAL"/>
    <property type="match status" value="1"/>
</dbReference>
<evidence type="ECO:0000256" key="2">
    <source>
        <dbReference type="ARBA" id="ARBA00023128"/>
    </source>
</evidence>
<protein>
    <recommendedName>
        <fullName evidence="5">Required for respiratory growth protein 7, mitochondrial</fullName>
    </recommendedName>
</protein>
<dbReference type="GO" id="GO:0005739">
    <property type="term" value="C:mitochondrion"/>
    <property type="evidence" value="ECO:0007669"/>
    <property type="project" value="UniProtKB-SubCell"/>
</dbReference>